<name>A0A9P4Q295_9PEZI</name>
<keyword evidence="3" id="KW-1185">Reference proteome</keyword>
<feature type="compositionally biased region" description="Basic and acidic residues" evidence="1">
    <location>
        <begin position="33"/>
        <end position="53"/>
    </location>
</feature>
<evidence type="ECO:0000313" key="3">
    <source>
        <dbReference type="Proteomes" id="UP000799441"/>
    </source>
</evidence>
<dbReference type="Proteomes" id="UP000799441">
    <property type="component" value="Unassembled WGS sequence"/>
</dbReference>
<feature type="compositionally biased region" description="Polar residues" evidence="1">
    <location>
        <begin position="68"/>
        <end position="84"/>
    </location>
</feature>
<feature type="region of interest" description="Disordered" evidence="1">
    <location>
        <begin position="25"/>
        <end position="89"/>
    </location>
</feature>
<sequence length="288" mass="33232">MPTNKKRKETEIVDLVSDDELGLLPADKSSIVVDRKTSQDTDGSGGRDQEDTLQKSMKKCKLAPPTVSPNTRSMTVSPPSSHPTNRSDDVTGLRAKALYEVPEMHQRYIQETDPETGVYLKNRQRFCIKPPFWDRWTPNRYRDFAEHLRQAFNPIHFAKYEDLPVEEVQQVFYAIVVKPLINTYEARRRGERGMMELFDLFNEFGTPMRFWGKEGQKLQGEIDRVEPGVALLVSGQGHAVRLHMEDLSRDDRGYLKRTLTDSDLRIFFGAEKGEVIIKNRAGMAKRRW</sequence>
<dbReference type="EMBL" id="MU003862">
    <property type="protein sequence ID" value="KAF2716779.1"/>
    <property type="molecule type" value="Genomic_DNA"/>
</dbReference>
<organism evidence="2 3">
    <name type="scientific">Polychaeton citri CBS 116435</name>
    <dbReference type="NCBI Taxonomy" id="1314669"/>
    <lineage>
        <taxon>Eukaryota</taxon>
        <taxon>Fungi</taxon>
        <taxon>Dikarya</taxon>
        <taxon>Ascomycota</taxon>
        <taxon>Pezizomycotina</taxon>
        <taxon>Dothideomycetes</taxon>
        <taxon>Dothideomycetidae</taxon>
        <taxon>Capnodiales</taxon>
        <taxon>Capnodiaceae</taxon>
        <taxon>Polychaeton</taxon>
    </lineage>
</organism>
<accession>A0A9P4Q295</accession>
<dbReference type="AlphaFoldDB" id="A0A9P4Q295"/>
<evidence type="ECO:0000256" key="1">
    <source>
        <dbReference type="SAM" id="MobiDB-lite"/>
    </source>
</evidence>
<reference evidence="2" key="1">
    <citation type="journal article" date="2020" name="Stud. Mycol.">
        <title>101 Dothideomycetes genomes: a test case for predicting lifestyles and emergence of pathogens.</title>
        <authorList>
            <person name="Haridas S."/>
            <person name="Albert R."/>
            <person name="Binder M."/>
            <person name="Bloem J."/>
            <person name="Labutti K."/>
            <person name="Salamov A."/>
            <person name="Andreopoulos B."/>
            <person name="Baker S."/>
            <person name="Barry K."/>
            <person name="Bills G."/>
            <person name="Bluhm B."/>
            <person name="Cannon C."/>
            <person name="Castanera R."/>
            <person name="Culley D."/>
            <person name="Daum C."/>
            <person name="Ezra D."/>
            <person name="Gonzalez J."/>
            <person name="Henrissat B."/>
            <person name="Kuo A."/>
            <person name="Liang C."/>
            <person name="Lipzen A."/>
            <person name="Lutzoni F."/>
            <person name="Magnuson J."/>
            <person name="Mondo S."/>
            <person name="Nolan M."/>
            <person name="Ohm R."/>
            <person name="Pangilinan J."/>
            <person name="Park H.-J."/>
            <person name="Ramirez L."/>
            <person name="Alfaro M."/>
            <person name="Sun H."/>
            <person name="Tritt A."/>
            <person name="Yoshinaga Y."/>
            <person name="Zwiers L.-H."/>
            <person name="Turgeon B."/>
            <person name="Goodwin S."/>
            <person name="Spatafora J."/>
            <person name="Crous P."/>
            <person name="Grigoriev I."/>
        </authorList>
    </citation>
    <scope>NUCLEOTIDE SEQUENCE</scope>
    <source>
        <strain evidence="2">CBS 116435</strain>
    </source>
</reference>
<gene>
    <name evidence="2" type="ORF">K431DRAFT_335305</name>
</gene>
<evidence type="ECO:0000313" key="2">
    <source>
        <dbReference type="EMBL" id="KAF2716779.1"/>
    </source>
</evidence>
<protein>
    <submittedName>
        <fullName evidence="2">Uncharacterized protein</fullName>
    </submittedName>
</protein>
<proteinExistence type="predicted"/>
<dbReference type="OrthoDB" id="3848656at2759"/>
<comment type="caution">
    <text evidence="2">The sequence shown here is derived from an EMBL/GenBank/DDBJ whole genome shotgun (WGS) entry which is preliminary data.</text>
</comment>